<dbReference type="PANTHER" id="PTHR44218">
    <property type="entry name" value="PROTEIN SPA1-RELATED 2"/>
    <property type="match status" value="1"/>
</dbReference>
<dbReference type="EMBL" id="JXTC01000472">
    <property type="protein sequence ID" value="PON51468.1"/>
    <property type="molecule type" value="Genomic_DNA"/>
</dbReference>
<dbReference type="STRING" id="63057.A0A2P5BRP5"/>
<dbReference type="Proteomes" id="UP000237000">
    <property type="component" value="Unassembled WGS sequence"/>
</dbReference>
<dbReference type="Gene3D" id="2.130.10.10">
    <property type="entry name" value="YVTN repeat-like/Quinoprotein amine dehydrogenase"/>
    <property type="match status" value="1"/>
</dbReference>
<dbReference type="GO" id="GO:0009640">
    <property type="term" value="P:photomorphogenesis"/>
    <property type="evidence" value="ECO:0007669"/>
    <property type="project" value="InterPro"/>
</dbReference>
<accession>A0A2P5BRP5</accession>
<evidence type="ECO:0000313" key="1">
    <source>
        <dbReference type="EMBL" id="PON51468.1"/>
    </source>
</evidence>
<proteinExistence type="predicted"/>
<gene>
    <name evidence="1" type="ORF">TorRG33x02_311390</name>
</gene>
<dbReference type="PANTHER" id="PTHR44218:SF15">
    <property type="entry name" value="PROTEIN SPA1-RELATED 2"/>
    <property type="match status" value="1"/>
</dbReference>
<keyword evidence="2" id="KW-1185">Reference proteome</keyword>
<dbReference type="InterPro" id="IPR044630">
    <property type="entry name" value="SPA1/2/3/4"/>
</dbReference>
<reference evidence="2" key="1">
    <citation type="submission" date="2016-06" db="EMBL/GenBank/DDBJ databases">
        <title>Parallel loss of symbiosis genes in relatives of nitrogen-fixing non-legume Parasponia.</title>
        <authorList>
            <person name="Van Velzen R."/>
            <person name="Holmer R."/>
            <person name="Bu F."/>
            <person name="Rutten L."/>
            <person name="Van Zeijl A."/>
            <person name="Liu W."/>
            <person name="Santuari L."/>
            <person name="Cao Q."/>
            <person name="Sharma T."/>
            <person name="Shen D."/>
            <person name="Roswanjaya Y."/>
            <person name="Wardhani T."/>
            <person name="Kalhor M.S."/>
            <person name="Jansen J."/>
            <person name="Van den Hoogen J."/>
            <person name="Gungor B."/>
            <person name="Hartog M."/>
            <person name="Hontelez J."/>
            <person name="Verver J."/>
            <person name="Yang W.-C."/>
            <person name="Schijlen E."/>
            <person name="Repin R."/>
            <person name="Schilthuizen M."/>
            <person name="Schranz E."/>
            <person name="Heidstra R."/>
            <person name="Miyata K."/>
            <person name="Fedorova E."/>
            <person name="Kohlen W."/>
            <person name="Bisseling T."/>
            <person name="Smit S."/>
            <person name="Geurts R."/>
        </authorList>
    </citation>
    <scope>NUCLEOTIDE SEQUENCE [LARGE SCALE GENOMIC DNA]</scope>
    <source>
        <strain evidence="2">cv. RG33-2</strain>
    </source>
</reference>
<dbReference type="InParanoid" id="A0A2P5BRP5"/>
<dbReference type="InterPro" id="IPR015943">
    <property type="entry name" value="WD40/YVTN_repeat-like_dom_sf"/>
</dbReference>
<name>A0A2P5BRP5_TREOI</name>
<sequence>MENYWIVRSLFLPQLRQDVKAIESQQKQFYCSFRYCLRLNPYRHRKKPLRMIREVANICSVEFSSHSTRLLAFGSIAIIYDMRHDITPWCVLACNNKAASYVKLLDSKLSSLFSLATCD</sequence>
<evidence type="ECO:0000313" key="2">
    <source>
        <dbReference type="Proteomes" id="UP000237000"/>
    </source>
</evidence>
<protein>
    <submittedName>
        <fullName evidence="1">Uncharacterized protein</fullName>
    </submittedName>
</protein>
<dbReference type="OrthoDB" id="273771at2759"/>
<organism evidence="1 2">
    <name type="scientific">Trema orientale</name>
    <name type="common">Charcoal tree</name>
    <name type="synonym">Celtis orientalis</name>
    <dbReference type="NCBI Taxonomy" id="63057"/>
    <lineage>
        <taxon>Eukaryota</taxon>
        <taxon>Viridiplantae</taxon>
        <taxon>Streptophyta</taxon>
        <taxon>Embryophyta</taxon>
        <taxon>Tracheophyta</taxon>
        <taxon>Spermatophyta</taxon>
        <taxon>Magnoliopsida</taxon>
        <taxon>eudicotyledons</taxon>
        <taxon>Gunneridae</taxon>
        <taxon>Pentapetalae</taxon>
        <taxon>rosids</taxon>
        <taxon>fabids</taxon>
        <taxon>Rosales</taxon>
        <taxon>Cannabaceae</taxon>
        <taxon>Trema</taxon>
    </lineage>
</organism>
<dbReference type="AlphaFoldDB" id="A0A2P5BRP5"/>
<comment type="caution">
    <text evidence="1">The sequence shown here is derived from an EMBL/GenBank/DDBJ whole genome shotgun (WGS) entry which is preliminary data.</text>
</comment>